<dbReference type="AlphaFoldDB" id="A0A813FUY8"/>
<dbReference type="EMBL" id="CAJNNV010026294">
    <property type="protein sequence ID" value="CAE8617831.1"/>
    <property type="molecule type" value="Genomic_DNA"/>
</dbReference>
<feature type="compositionally biased region" description="Gly residues" evidence="1">
    <location>
        <begin position="186"/>
        <end position="195"/>
    </location>
</feature>
<protein>
    <submittedName>
        <fullName evidence="2">Uncharacterized protein</fullName>
    </submittedName>
</protein>
<proteinExistence type="predicted"/>
<feature type="compositionally biased region" description="Low complexity" evidence="1">
    <location>
        <begin position="118"/>
        <end position="129"/>
    </location>
</feature>
<reference evidence="2" key="1">
    <citation type="submission" date="2021-02" db="EMBL/GenBank/DDBJ databases">
        <authorList>
            <person name="Dougan E. K."/>
            <person name="Rhodes N."/>
            <person name="Thang M."/>
            <person name="Chan C."/>
        </authorList>
    </citation>
    <scope>NUCLEOTIDE SEQUENCE</scope>
</reference>
<evidence type="ECO:0000313" key="3">
    <source>
        <dbReference type="Proteomes" id="UP000654075"/>
    </source>
</evidence>
<organism evidence="2 3">
    <name type="scientific">Polarella glacialis</name>
    <name type="common">Dinoflagellate</name>
    <dbReference type="NCBI Taxonomy" id="89957"/>
    <lineage>
        <taxon>Eukaryota</taxon>
        <taxon>Sar</taxon>
        <taxon>Alveolata</taxon>
        <taxon>Dinophyceae</taxon>
        <taxon>Suessiales</taxon>
        <taxon>Suessiaceae</taxon>
        <taxon>Polarella</taxon>
    </lineage>
</organism>
<comment type="caution">
    <text evidence="2">The sequence shown here is derived from an EMBL/GenBank/DDBJ whole genome shotgun (WGS) entry which is preliminary data.</text>
</comment>
<feature type="compositionally biased region" description="Basic and acidic residues" evidence="1">
    <location>
        <begin position="102"/>
        <end position="117"/>
    </location>
</feature>
<sequence>MQKTWQPQESRSANPNLDGQTSCSRGPPQKPAFPLLWRSNFTQRRRDRLQQGRVQQQDDEVRSHKGPSIPAAASAVAPSSSAMGSTSTSTTTSTNSKMGKYTKQEWNDWNKKQKSEEAAAAAAIAAAAAPPGPRNPLVLRCDTTSSIPFSKASPAARPYNAQEAGDEVEEEAANRLVPTVYPPSYGKGGGEGGER</sequence>
<feature type="compositionally biased region" description="Low complexity" evidence="1">
    <location>
        <begin position="67"/>
        <end position="96"/>
    </location>
</feature>
<accession>A0A813FUY8</accession>
<evidence type="ECO:0000313" key="2">
    <source>
        <dbReference type="EMBL" id="CAE8617831.1"/>
    </source>
</evidence>
<feature type="region of interest" description="Disordered" evidence="1">
    <location>
        <begin position="1"/>
        <end position="195"/>
    </location>
</feature>
<name>A0A813FUY8_POLGL</name>
<evidence type="ECO:0000256" key="1">
    <source>
        <dbReference type="SAM" id="MobiDB-lite"/>
    </source>
</evidence>
<keyword evidence="3" id="KW-1185">Reference proteome</keyword>
<dbReference type="Proteomes" id="UP000654075">
    <property type="component" value="Unassembled WGS sequence"/>
</dbReference>
<gene>
    <name evidence="2" type="ORF">PGLA1383_LOCUS35489</name>
</gene>
<feature type="compositionally biased region" description="Polar residues" evidence="1">
    <location>
        <begin position="1"/>
        <end position="24"/>
    </location>
</feature>